<accession>A0ABV6ZJV9</accession>
<reference evidence="1 2" key="1">
    <citation type="submission" date="2024-09" db="EMBL/GenBank/DDBJ databases">
        <title>Description of Labrys sedimenti sp. nov., isolated from a diclofenac-degrading enrichment culture, and genome-based reclassification of Labrys portucalensis as a later heterotypic synonym of Labrys neptuniae.</title>
        <authorList>
            <person name="Tancsics A."/>
            <person name="Csepanyi A."/>
        </authorList>
    </citation>
    <scope>NUCLEOTIDE SEQUENCE [LARGE SCALE GENOMIC DNA]</scope>
    <source>
        <strain evidence="1 2">LMG 23412</strain>
    </source>
</reference>
<comment type="caution">
    <text evidence="1">The sequence shown here is derived from an EMBL/GenBank/DDBJ whole genome shotgun (WGS) entry which is preliminary data.</text>
</comment>
<proteinExistence type="predicted"/>
<sequence>MPENDGLTAMEAWHLERVRTLQQEACDAHLDDLRRVYGEPIVSVPTKDGGIRLRIPFNPRLSLTGSPGLLCDERAL</sequence>
<dbReference type="EMBL" id="JBHGPK010000011">
    <property type="protein sequence ID" value="MFC2252473.1"/>
    <property type="molecule type" value="Genomic_DNA"/>
</dbReference>
<evidence type="ECO:0000313" key="1">
    <source>
        <dbReference type="EMBL" id="MFC2252473.1"/>
    </source>
</evidence>
<dbReference type="Proteomes" id="UP001595190">
    <property type="component" value="Unassembled WGS sequence"/>
</dbReference>
<evidence type="ECO:0000313" key="2">
    <source>
        <dbReference type="Proteomes" id="UP001595190"/>
    </source>
</evidence>
<protein>
    <submittedName>
        <fullName evidence="1">Uncharacterized protein</fullName>
    </submittedName>
</protein>
<dbReference type="RefSeq" id="WP_394313074.1">
    <property type="nucleotide sequence ID" value="NZ_JBHGPK010000011.1"/>
</dbReference>
<name>A0ABV6ZJV9_9HYPH</name>
<organism evidence="1 2">
    <name type="scientific">Labrys neptuniae</name>
    <dbReference type="NCBI Taxonomy" id="376174"/>
    <lineage>
        <taxon>Bacteria</taxon>
        <taxon>Pseudomonadati</taxon>
        <taxon>Pseudomonadota</taxon>
        <taxon>Alphaproteobacteria</taxon>
        <taxon>Hyphomicrobiales</taxon>
        <taxon>Xanthobacteraceae</taxon>
        <taxon>Labrys</taxon>
    </lineage>
</organism>
<gene>
    <name evidence="1" type="ORF">ACETRX_22750</name>
</gene>